<accession>A0A167N296</accession>
<gene>
    <name evidence="1" type="ORF">N478_17460</name>
</gene>
<organism evidence="1 2">
    <name type="scientific">Pseudoalteromonas luteoviolacea S4060-1</name>
    <dbReference type="NCBI Taxonomy" id="1365257"/>
    <lineage>
        <taxon>Bacteria</taxon>
        <taxon>Pseudomonadati</taxon>
        <taxon>Pseudomonadota</taxon>
        <taxon>Gammaproteobacteria</taxon>
        <taxon>Alteromonadales</taxon>
        <taxon>Pseudoalteromonadaceae</taxon>
        <taxon>Pseudoalteromonas</taxon>
    </lineage>
</organism>
<reference evidence="1 2" key="1">
    <citation type="submission" date="2013-07" db="EMBL/GenBank/DDBJ databases">
        <title>Comparative Genomic and Metabolomic Analysis of Twelve Strains of Pseudoalteromonas luteoviolacea.</title>
        <authorList>
            <person name="Vynne N.G."/>
            <person name="Mansson M."/>
            <person name="Gram L."/>
        </authorList>
    </citation>
    <scope>NUCLEOTIDE SEQUENCE [LARGE SCALE GENOMIC DNA]</scope>
    <source>
        <strain evidence="1 2">S4060-1</strain>
    </source>
</reference>
<dbReference type="PATRIC" id="fig|1365257.3.peg.2187"/>
<dbReference type="Proteomes" id="UP000076661">
    <property type="component" value="Unassembled WGS sequence"/>
</dbReference>
<name>A0A167N296_9GAMM</name>
<evidence type="ECO:0000313" key="2">
    <source>
        <dbReference type="Proteomes" id="UP000076661"/>
    </source>
</evidence>
<protein>
    <submittedName>
        <fullName evidence="1">Uncharacterized protein</fullName>
    </submittedName>
</protein>
<evidence type="ECO:0000313" key="1">
    <source>
        <dbReference type="EMBL" id="KZN67351.1"/>
    </source>
</evidence>
<comment type="caution">
    <text evidence="1">The sequence shown here is derived from an EMBL/GenBank/DDBJ whole genome shotgun (WGS) entry which is preliminary data.</text>
</comment>
<dbReference type="RefSeq" id="WP_155734379.1">
    <property type="nucleotide sequence ID" value="NZ_AUXX01000014.1"/>
</dbReference>
<dbReference type="EMBL" id="AUXX01000014">
    <property type="protein sequence ID" value="KZN67351.1"/>
    <property type="molecule type" value="Genomic_DNA"/>
</dbReference>
<sequence>MTMLIAAILLYMLAITICLTVIVKGHSLNNIEKKVKKLIAKDSADSEDVITQKDYYQAYEIVDDLGAVLECNNDMVKYDGVKSVFRRVEKFRNQKQPETIKSDEGEVELDEHVSKKKNGLWVVK</sequence>
<proteinExistence type="predicted"/>
<dbReference type="AlphaFoldDB" id="A0A167N296"/>